<proteinExistence type="predicted"/>
<sequence length="295" mass="31496">MKTEQNAKPHPVTGIDHIMYLVGDLEAAAKRFEALGFTLSPRGVHSPHMGSANYTMVFPEDYLELLGILAETPQNVDKRAKLSKRGDSMTAIACRIGDAHAARAALTERGIATTDVLEFSRPLPLPDGGSGMAAFAVTVFDAKEVPRGEMFMCNHKTRDMVWRPELMKHPNTARAMAGIIVASATPTETATEYARLFAGASVAETPNGATVVTGKNSAAIICMTPDAVVARYAPLSSEAILHGDFAALQIEVADLTATRSLLNEKGVKFHETADKNGIFVSPSDAAGNVLEFVAR</sequence>
<dbReference type="InterPro" id="IPR029068">
    <property type="entry name" value="Glyas_Bleomycin-R_OHBP_Dase"/>
</dbReference>
<reference evidence="2 3" key="1">
    <citation type="submission" date="2020-08" db="EMBL/GenBank/DDBJ databases">
        <title>Genomic Encyclopedia of Type Strains, Phase IV (KMG-IV): sequencing the most valuable type-strain genomes for metagenomic binning, comparative biology and taxonomic classification.</title>
        <authorList>
            <person name="Goeker M."/>
        </authorList>
    </citation>
    <scope>NUCLEOTIDE SEQUENCE [LARGE SCALE GENOMIC DNA]</scope>
    <source>
        <strain evidence="2 3">DSM 26385</strain>
    </source>
</reference>
<keyword evidence="2" id="KW-0560">Oxidoreductase</keyword>
<evidence type="ECO:0000313" key="2">
    <source>
        <dbReference type="EMBL" id="MBB4104455.1"/>
    </source>
</evidence>
<name>A0A7W6K3F5_9HYPH</name>
<dbReference type="Gene3D" id="3.10.180.10">
    <property type="entry name" value="2,3-Dihydroxybiphenyl 1,2-Dioxygenase, domain 1"/>
    <property type="match status" value="1"/>
</dbReference>
<dbReference type="PANTHER" id="PTHR40265">
    <property type="entry name" value="BLL2707 PROTEIN"/>
    <property type="match status" value="1"/>
</dbReference>
<dbReference type="EMBL" id="JACIDU010000012">
    <property type="protein sequence ID" value="MBB4104455.1"/>
    <property type="molecule type" value="Genomic_DNA"/>
</dbReference>
<comment type="caution">
    <text evidence="2">The sequence shown here is derived from an EMBL/GenBank/DDBJ whole genome shotgun (WGS) entry which is preliminary data.</text>
</comment>
<dbReference type="PANTHER" id="PTHR40265:SF1">
    <property type="entry name" value="GLYOXALASE-LIKE DOMAIN-CONTAINING PROTEIN"/>
    <property type="match status" value="1"/>
</dbReference>
<dbReference type="GO" id="GO:0016829">
    <property type="term" value="F:lyase activity"/>
    <property type="evidence" value="ECO:0007669"/>
    <property type="project" value="UniProtKB-KW"/>
</dbReference>
<keyword evidence="2" id="KW-0223">Dioxygenase</keyword>
<keyword evidence="2" id="KW-0456">Lyase</keyword>
<evidence type="ECO:0000259" key="1">
    <source>
        <dbReference type="PROSITE" id="PS51819"/>
    </source>
</evidence>
<dbReference type="Pfam" id="PF13468">
    <property type="entry name" value="Glyoxalase_3"/>
    <property type="match status" value="1"/>
</dbReference>
<dbReference type="InterPro" id="IPR025870">
    <property type="entry name" value="Glyoxalase-like_dom"/>
</dbReference>
<dbReference type="RefSeq" id="WP_183793540.1">
    <property type="nucleotide sequence ID" value="NZ_JACIDU010000012.1"/>
</dbReference>
<dbReference type="GO" id="GO:0051213">
    <property type="term" value="F:dioxygenase activity"/>
    <property type="evidence" value="ECO:0007669"/>
    <property type="project" value="UniProtKB-KW"/>
</dbReference>
<gene>
    <name evidence="2" type="ORF">GGQ66_003032</name>
</gene>
<protein>
    <submittedName>
        <fullName evidence="2">Catechol 2,3-dioxygenase-like lactoylglutathione lyase family enzyme</fullName>
    </submittedName>
</protein>
<dbReference type="AlphaFoldDB" id="A0A7W6K3F5"/>
<dbReference type="SUPFAM" id="SSF54593">
    <property type="entry name" value="Glyoxalase/Bleomycin resistance protein/Dihydroxybiphenyl dioxygenase"/>
    <property type="match status" value="1"/>
</dbReference>
<keyword evidence="3" id="KW-1185">Reference proteome</keyword>
<organism evidence="2 3">
    <name type="scientific">Allorhizobium borbori</name>
    <dbReference type="NCBI Taxonomy" id="485907"/>
    <lineage>
        <taxon>Bacteria</taxon>
        <taxon>Pseudomonadati</taxon>
        <taxon>Pseudomonadota</taxon>
        <taxon>Alphaproteobacteria</taxon>
        <taxon>Hyphomicrobiales</taxon>
        <taxon>Rhizobiaceae</taxon>
        <taxon>Rhizobium/Agrobacterium group</taxon>
        <taxon>Allorhizobium</taxon>
    </lineage>
</organism>
<dbReference type="Proteomes" id="UP000584824">
    <property type="component" value="Unassembled WGS sequence"/>
</dbReference>
<accession>A0A7W6K3F5</accession>
<dbReference type="InterPro" id="IPR037523">
    <property type="entry name" value="VOC_core"/>
</dbReference>
<dbReference type="PROSITE" id="PS51819">
    <property type="entry name" value="VOC"/>
    <property type="match status" value="1"/>
</dbReference>
<feature type="domain" description="VOC" evidence="1">
    <location>
        <begin position="14"/>
        <end position="150"/>
    </location>
</feature>
<evidence type="ECO:0000313" key="3">
    <source>
        <dbReference type="Proteomes" id="UP000584824"/>
    </source>
</evidence>